<keyword evidence="4" id="KW-1185">Reference proteome</keyword>
<sequence>MLPTTPFGPTMRRFAATSMSPSSPAVKVAMAKTAPGMIIPGLVVFGAVYGVVAYVRSQLKQESETMNRMFAQQNSPRVLEARKKNYLIETEGDPRKSVYNILNWSR</sequence>
<feature type="transmembrane region" description="Helical" evidence="2">
    <location>
        <begin position="37"/>
        <end position="55"/>
    </location>
</feature>
<organism evidence="3 4">
    <name type="scientific">Apodospora peruviana</name>
    <dbReference type="NCBI Taxonomy" id="516989"/>
    <lineage>
        <taxon>Eukaryota</taxon>
        <taxon>Fungi</taxon>
        <taxon>Dikarya</taxon>
        <taxon>Ascomycota</taxon>
        <taxon>Pezizomycotina</taxon>
        <taxon>Sordariomycetes</taxon>
        <taxon>Sordariomycetidae</taxon>
        <taxon>Sordariales</taxon>
        <taxon>Lasiosphaeriaceae</taxon>
        <taxon>Apodospora</taxon>
    </lineage>
</organism>
<feature type="region of interest" description="Disordered" evidence="1">
    <location>
        <begin position="1"/>
        <end position="20"/>
    </location>
</feature>
<dbReference type="AlphaFoldDB" id="A0AAE0IBG8"/>
<comment type="caution">
    <text evidence="3">The sequence shown here is derived from an EMBL/GenBank/DDBJ whole genome shotgun (WGS) entry which is preliminary data.</text>
</comment>
<accession>A0AAE0IBG8</accession>
<name>A0AAE0IBG8_9PEZI</name>
<keyword evidence="2" id="KW-1133">Transmembrane helix</keyword>
<proteinExistence type="predicted"/>
<gene>
    <name evidence="3" type="ORF">B0H66DRAFT_638414</name>
</gene>
<evidence type="ECO:0000256" key="1">
    <source>
        <dbReference type="SAM" id="MobiDB-lite"/>
    </source>
</evidence>
<evidence type="ECO:0000256" key="2">
    <source>
        <dbReference type="SAM" id="Phobius"/>
    </source>
</evidence>
<keyword evidence="2" id="KW-0472">Membrane</keyword>
<reference evidence="3" key="1">
    <citation type="journal article" date="2023" name="Mol. Phylogenet. Evol.">
        <title>Genome-scale phylogeny and comparative genomics of the fungal order Sordariales.</title>
        <authorList>
            <person name="Hensen N."/>
            <person name="Bonometti L."/>
            <person name="Westerberg I."/>
            <person name="Brannstrom I.O."/>
            <person name="Guillou S."/>
            <person name="Cros-Aarteil S."/>
            <person name="Calhoun S."/>
            <person name="Haridas S."/>
            <person name="Kuo A."/>
            <person name="Mondo S."/>
            <person name="Pangilinan J."/>
            <person name="Riley R."/>
            <person name="LaButti K."/>
            <person name="Andreopoulos B."/>
            <person name="Lipzen A."/>
            <person name="Chen C."/>
            <person name="Yan M."/>
            <person name="Daum C."/>
            <person name="Ng V."/>
            <person name="Clum A."/>
            <person name="Steindorff A."/>
            <person name="Ohm R.A."/>
            <person name="Martin F."/>
            <person name="Silar P."/>
            <person name="Natvig D.O."/>
            <person name="Lalanne C."/>
            <person name="Gautier V."/>
            <person name="Ament-Velasquez S.L."/>
            <person name="Kruys A."/>
            <person name="Hutchinson M.I."/>
            <person name="Powell A.J."/>
            <person name="Barry K."/>
            <person name="Miller A.N."/>
            <person name="Grigoriev I.V."/>
            <person name="Debuchy R."/>
            <person name="Gladieux P."/>
            <person name="Hiltunen Thoren M."/>
            <person name="Johannesson H."/>
        </authorList>
    </citation>
    <scope>NUCLEOTIDE SEQUENCE</scope>
    <source>
        <strain evidence="3">CBS 118394</strain>
    </source>
</reference>
<protein>
    <submittedName>
        <fullName evidence="3">Uncharacterized protein</fullName>
    </submittedName>
</protein>
<reference evidence="3" key="2">
    <citation type="submission" date="2023-06" db="EMBL/GenBank/DDBJ databases">
        <authorList>
            <consortium name="Lawrence Berkeley National Laboratory"/>
            <person name="Haridas S."/>
            <person name="Hensen N."/>
            <person name="Bonometti L."/>
            <person name="Westerberg I."/>
            <person name="Brannstrom I.O."/>
            <person name="Guillou S."/>
            <person name="Cros-Aarteil S."/>
            <person name="Calhoun S."/>
            <person name="Kuo A."/>
            <person name="Mondo S."/>
            <person name="Pangilinan J."/>
            <person name="Riley R."/>
            <person name="Labutti K."/>
            <person name="Andreopoulos B."/>
            <person name="Lipzen A."/>
            <person name="Chen C."/>
            <person name="Yanf M."/>
            <person name="Daum C."/>
            <person name="Ng V."/>
            <person name="Clum A."/>
            <person name="Steindorff A."/>
            <person name="Ohm R."/>
            <person name="Martin F."/>
            <person name="Silar P."/>
            <person name="Natvig D."/>
            <person name="Lalanne C."/>
            <person name="Gautier V."/>
            <person name="Ament-Velasquez S.L."/>
            <person name="Kruys A."/>
            <person name="Hutchinson M.I."/>
            <person name="Powell A.J."/>
            <person name="Barry K."/>
            <person name="Miller A.N."/>
            <person name="Grigoriev I.V."/>
            <person name="Debuchy R."/>
            <person name="Gladieux P."/>
            <person name="Thoren M.H."/>
            <person name="Johannesson H."/>
        </authorList>
    </citation>
    <scope>NUCLEOTIDE SEQUENCE</scope>
    <source>
        <strain evidence="3">CBS 118394</strain>
    </source>
</reference>
<dbReference type="EMBL" id="JAUEDM010000003">
    <property type="protein sequence ID" value="KAK3321900.1"/>
    <property type="molecule type" value="Genomic_DNA"/>
</dbReference>
<keyword evidence="2" id="KW-0812">Transmembrane</keyword>
<evidence type="ECO:0000313" key="4">
    <source>
        <dbReference type="Proteomes" id="UP001283341"/>
    </source>
</evidence>
<evidence type="ECO:0000313" key="3">
    <source>
        <dbReference type="EMBL" id="KAK3321900.1"/>
    </source>
</evidence>
<dbReference type="Proteomes" id="UP001283341">
    <property type="component" value="Unassembled WGS sequence"/>
</dbReference>